<organism evidence="1 2">
    <name type="scientific">Aristolochia fimbriata</name>
    <name type="common">White veined hardy Dutchman's pipe vine</name>
    <dbReference type="NCBI Taxonomy" id="158543"/>
    <lineage>
        <taxon>Eukaryota</taxon>
        <taxon>Viridiplantae</taxon>
        <taxon>Streptophyta</taxon>
        <taxon>Embryophyta</taxon>
        <taxon>Tracheophyta</taxon>
        <taxon>Spermatophyta</taxon>
        <taxon>Magnoliopsida</taxon>
        <taxon>Magnoliidae</taxon>
        <taxon>Piperales</taxon>
        <taxon>Aristolochiaceae</taxon>
        <taxon>Aristolochia</taxon>
    </lineage>
</organism>
<evidence type="ECO:0000313" key="1">
    <source>
        <dbReference type="EMBL" id="KAG9449734.1"/>
    </source>
</evidence>
<dbReference type="EMBL" id="JAINDJ010000004">
    <property type="protein sequence ID" value="KAG9449734.1"/>
    <property type="molecule type" value="Genomic_DNA"/>
</dbReference>
<name>A0AAV7EM82_ARIFI</name>
<comment type="caution">
    <text evidence="1">The sequence shown here is derived from an EMBL/GenBank/DDBJ whole genome shotgun (WGS) entry which is preliminary data.</text>
</comment>
<sequence>MPPYHRQYATVSAITRYRYRKSNSQQWYRYGNNVRYIGLIAGTGNSQSLPFFSVDRVDDGPGTYDFEQDDAGLHIGLLRELQPPP</sequence>
<dbReference type="Proteomes" id="UP000825729">
    <property type="component" value="Unassembled WGS sequence"/>
</dbReference>
<protein>
    <submittedName>
        <fullName evidence="1">Uncharacterized protein</fullName>
    </submittedName>
</protein>
<gene>
    <name evidence="1" type="ORF">H6P81_009699</name>
</gene>
<keyword evidence="2" id="KW-1185">Reference proteome</keyword>
<proteinExistence type="predicted"/>
<evidence type="ECO:0000313" key="2">
    <source>
        <dbReference type="Proteomes" id="UP000825729"/>
    </source>
</evidence>
<dbReference type="AlphaFoldDB" id="A0AAV7EM82"/>
<accession>A0AAV7EM82</accession>
<reference evidence="1 2" key="1">
    <citation type="submission" date="2021-07" db="EMBL/GenBank/DDBJ databases">
        <title>The Aristolochia fimbriata genome: insights into angiosperm evolution, floral development and chemical biosynthesis.</title>
        <authorList>
            <person name="Jiao Y."/>
        </authorList>
    </citation>
    <scope>NUCLEOTIDE SEQUENCE [LARGE SCALE GENOMIC DNA]</scope>
    <source>
        <strain evidence="1">IBCAS-2021</strain>
        <tissue evidence="1">Leaf</tissue>
    </source>
</reference>